<dbReference type="AlphaFoldDB" id="A0A2T7WY38"/>
<gene>
    <name evidence="5" type="ORF">DC432_00275</name>
</gene>
<evidence type="ECO:0000313" key="6">
    <source>
        <dbReference type="Proteomes" id="UP000244649"/>
    </source>
</evidence>
<evidence type="ECO:0000313" key="5">
    <source>
        <dbReference type="EMBL" id="PVE79731.1"/>
    </source>
</evidence>
<reference evidence="5 6" key="1">
    <citation type="submission" date="2018-04" db="EMBL/GenBank/DDBJ databases">
        <authorList>
            <person name="Go L.Y."/>
            <person name="Mitchell J.A."/>
        </authorList>
    </citation>
    <scope>NUCLEOTIDE SEQUENCE [LARGE SCALE GENOMIC DNA]</scope>
    <source>
        <strain evidence="5 6">TPD7010</strain>
    </source>
</reference>
<dbReference type="InterPro" id="IPR026466">
    <property type="entry name" value="Fim_isopep_form_D2_dom"/>
</dbReference>
<evidence type="ECO:0000256" key="2">
    <source>
        <dbReference type="SAM" id="SignalP"/>
    </source>
</evidence>
<feature type="chain" id="PRO_5039441491" evidence="2">
    <location>
        <begin position="21"/>
        <end position="504"/>
    </location>
</feature>
<dbReference type="RefSeq" id="WP_116536183.1">
    <property type="nucleotide sequence ID" value="NZ_JAQDQE010000001.1"/>
</dbReference>
<accession>A0A2T7WY38</accession>
<evidence type="ECO:0000259" key="3">
    <source>
        <dbReference type="Pfam" id="PF16555"/>
    </source>
</evidence>
<dbReference type="Pfam" id="PF17802">
    <property type="entry name" value="SpaA"/>
    <property type="match status" value="1"/>
</dbReference>
<dbReference type="InterPro" id="IPR041033">
    <property type="entry name" value="SpaA_PFL_dom_1"/>
</dbReference>
<comment type="caution">
    <text evidence="5">The sequence shown here is derived from an EMBL/GenBank/DDBJ whole genome shotgun (WGS) entry which is preliminary data.</text>
</comment>
<dbReference type="Gene3D" id="2.60.40.740">
    <property type="match status" value="1"/>
</dbReference>
<feature type="transmembrane region" description="Helical" evidence="1">
    <location>
        <begin position="472"/>
        <end position="493"/>
    </location>
</feature>
<keyword evidence="1" id="KW-1133">Transmembrane helix</keyword>
<dbReference type="NCBIfam" id="NF033902">
    <property type="entry name" value="iso_D2_wall_anc"/>
    <property type="match status" value="1"/>
</dbReference>
<name>A0A2T7WY38_MICTE</name>
<keyword evidence="2" id="KW-0732">Signal</keyword>
<dbReference type="EMBL" id="QDFT01000001">
    <property type="protein sequence ID" value="PVE79731.1"/>
    <property type="molecule type" value="Genomic_DNA"/>
</dbReference>
<feature type="domain" description="SpaA-like prealbumin fold" evidence="4">
    <location>
        <begin position="358"/>
        <end position="429"/>
    </location>
</feature>
<sequence length="504" mass="51046">MSIRKRAGAVLSVLTLGALAAVGAVAPASAVTLPGNIDSAVTRTLTIHKHALGPSTPLNPFSTGQQLATPPADPLAGAQFTATLVSGIDLTTAAGWTQAAALTPAQAAQRANTVSFVSTESNTAGVSTFPVDAAQYPTGMPLGVYLVTETKLPPTATNPAAPFLVTLPTPTGAAGSPANQWIYDVHVYPKNAVTQLTKTRVPAPAGSIEQRNPDLVRWAIASSIPTLAAGDTLDVFTLTDALPAELAYLDATTTPAGVTPTNVVVANAAGTAQTFTAGSDYTVTNTAGTLTLTFTPAGLARLTSLQGGTVTFNVLTRATAIPANGVIVNTASANVNGATETVTGSTPIGQLTVSAYTTSNGTRVPLAGAVYQVFLTEQDAINGANPIIINGETNWTTGADGNVIIPIITPGNYYVREITPPSGYQLPTPSQVSTTVSPGPTSTTAPVRNYVEFAHNQVPAFALPLTGGDGGLWFGVGGAALLTAMIGSALVVARRRARGAQAAV</sequence>
<organism evidence="5 6">
    <name type="scientific">Microbacterium testaceum</name>
    <name type="common">Aureobacterium testaceum</name>
    <name type="synonym">Brevibacterium testaceum</name>
    <dbReference type="NCBI Taxonomy" id="2033"/>
    <lineage>
        <taxon>Bacteria</taxon>
        <taxon>Bacillati</taxon>
        <taxon>Actinomycetota</taxon>
        <taxon>Actinomycetes</taxon>
        <taxon>Micrococcales</taxon>
        <taxon>Microbacteriaceae</taxon>
        <taxon>Microbacterium</taxon>
    </lineage>
</organism>
<feature type="signal peptide" evidence="2">
    <location>
        <begin position="1"/>
        <end position="20"/>
    </location>
</feature>
<dbReference type="Proteomes" id="UP000244649">
    <property type="component" value="Unassembled WGS sequence"/>
</dbReference>
<feature type="domain" description="Gram-positive pilin subunit D1 N-terminal" evidence="3">
    <location>
        <begin position="42"/>
        <end position="191"/>
    </location>
</feature>
<keyword evidence="1" id="KW-0472">Membrane</keyword>
<dbReference type="InterPro" id="IPR048052">
    <property type="entry name" value="FM1-like"/>
</dbReference>
<evidence type="ECO:0000259" key="4">
    <source>
        <dbReference type="Pfam" id="PF17802"/>
    </source>
</evidence>
<proteinExistence type="predicted"/>
<keyword evidence="1" id="KW-0812">Transmembrane</keyword>
<dbReference type="InterPro" id="IPR013783">
    <property type="entry name" value="Ig-like_fold"/>
</dbReference>
<protein>
    <submittedName>
        <fullName evidence="5">Cell wall protein</fullName>
    </submittedName>
</protein>
<dbReference type="NCBIfam" id="TIGR01167">
    <property type="entry name" value="LPXTG_anchor"/>
    <property type="match status" value="1"/>
</dbReference>
<evidence type="ECO:0000256" key="1">
    <source>
        <dbReference type="SAM" id="Phobius"/>
    </source>
</evidence>
<dbReference type="InterPro" id="IPR032364">
    <property type="entry name" value="GramPos_pilinD1_N"/>
</dbReference>
<dbReference type="Gene3D" id="2.60.40.10">
    <property type="entry name" value="Immunoglobulins"/>
    <property type="match status" value="2"/>
</dbReference>
<dbReference type="GO" id="GO:0005975">
    <property type="term" value="P:carbohydrate metabolic process"/>
    <property type="evidence" value="ECO:0007669"/>
    <property type="project" value="UniProtKB-ARBA"/>
</dbReference>
<dbReference type="NCBIfam" id="TIGR04226">
    <property type="entry name" value="RrgB_K2N_iso_D2"/>
    <property type="match status" value="1"/>
</dbReference>
<dbReference type="Pfam" id="PF16555">
    <property type="entry name" value="GramPos_pilinD1"/>
    <property type="match status" value="1"/>
</dbReference>